<proteinExistence type="predicted"/>
<dbReference type="EMBL" id="RWGY01000039">
    <property type="protein sequence ID" value="TVU12112.1"/>
    <property type="molecule type" value="Genomic_DNA"/>
</dbReference>
<gene>
    <name evidence="1" type="ORF">EJB05_45739</name>
</gene>
<dbReference type="AlphaFoldDB" id="A0A5J9TLD6"/>
<feature type="non-terminal residue" evidence="1">
    <location>
        <position position="1"/>
    </location>
</feature>
<protein>
    <submittedName>
        <fullName evidence="1">Uncharacterized protein</fullName>
    </submittedName>
</protein>
<comment type="caution">
    <text evidence="1">The sequence shown here is derived from an EMBL/GenBank/DDBJ whole genome shotgun (WGS) entry which is preliminary data.</text>
</comment>
<evidence type="ECO:0000313" key="2">
    <source>
        <dbReference type="Proteomes" id="UP000324897"/>
    </source>
</evidence>
<evidence type="ECO:0000313" key="1">
    <source>
        <dbReference type="EMBL" id="TVU12112.1"/>
    </source>
</evidence>
<organism evidence="1 2">
    <name type="scientific">Eragrostis curvula</name>
    <name type="common">weeping love grass</name>
    <dbReference type="NCBI Taxonomy" id="38414"/>
    <lineage>
        <taxon>Eukaryota</taxon>
        <taxon>Viridiplantae</taxon>
        <taxon>Streptophyta</taxon>
        <taxon>Embryophyta</taxon>
        <taxon>Tracheophyta</taxon>
        <taxon>Spermatophyta</taxon>
        <taxon>Magnoliopsida</taxon>
        <taxon>Liliopsida</taxon>
        <taxon>Poales</taxon>
        <taxon>Poaceae</taxon>
        <taxon>PACMAD clade</taxon>
        <taxon>Chloridoideae</taxon>
        <taxon>Eragrostideae</taxon>
        <taxon>Eragrostidinae</taxon>
        <taxon>Eragrostis</taxon>
    </lineage>
</organism>
<accession>A0A5J9TLD6</accession>
<dbReference type="Proteomes" id="UP000324897">
    <property type="component" value="Chromosome 3"/>
</dbReference>
<reference evidence="1 2" key="1">
    <citation type="journal article" date="2019" name="Sci. Rep.">
        <title>A high-quality genome of Eragrostis curvula grass provides insights into Poaceae evolution and supports new strategies to enhance forage quality.</title>
        <authorList>
            <person name="Carballo J."/>
            <person name="Santos B.A.C.M."/>
            <person name="Zappacosta D."/>
            <person name="Garbus I."/>
            <person name="Selva J.P."/>
            <person name="Gallo C.A."/>
            <person name="Diaz A."/>
            <person name="Albertini E."/>
            <person name="Caccamo M."/>
            <person name="Echenique V."/>
        </authorList>
    </citation>
    <scope>NUCLEOTIDE SEQUENCE [LARGE SCALE GENOMIC DNA]</scope>
    <source>
        <strain evidence="2">cv. Victoria</strain>
        <tissue evidence="1">Leaf</tissue>
    </source>
</reference>
<sequence>LCWAIFNGLKSNTFFLATYLIRAWLLLHREEEAKSNIKNGCRLLNTVIMEVFAKVSWKISNKIVALTLFGA</sequence>
<feature type="non-terminal residue" evidence="1">
    <location>
        <position position="71"/>
    </location>
</feature>
<name>A0A5J9TLD6_9POAL</name>
<keyword evidence="2" id="KW-1185">Reference proteome</keyword>